<evidence type="ECO:0008006" key="10">
    <source>
        <dbReference type="Google" id="ProtNLM"/>
    </source>
</evidence>
<dbReference type="Pfam" id="PF00400">
    <property type="entry name" value="WD40"/>
    <property type="match status" value="3"/>
</dbReference>
<dbReference type="SMART" id="SM00320">
    <property type="entry name" value="WD40"/>
    <property type="match status" value="6"/>
</dbReference>
<dbReference type="InterPro" id="IPR036322">
    <property type="entry name" value="WD40_repeat_dom_sf"/>
</dbReference>
<feature type="region of interest" description="Disordered" evidence="7">
    <location>
        <begin position="1"/>
        <end position="85"/>
    </location>
</feature>
<evidence type="ECO:0000313" key="9">
    <source>
        <dbReference type="Proteomes" id="UP000541558"/>
    </source>
</evidence>
<evidence type="ECO:0000313" key="8">
    <source>
        <dbReference type="EMBL" id="KAF5331663.1"/>
    </source>
</evidence>
<feature type="repeat" description="WD" evidence="6">
    <location>
        <begin position="488"/>
        <end position="517"/>
    </location>
</feature>
<dbReference type="InterPro" id="IPR001680">
    <property type="entry name" value="WD40_rpt"/>
</dbReference>
<name>A0A8H5FCR2_9AGAR</name>
<evidence type="ECO:0000256" key="6">
    <source>
        <dbReference type="PROSITE-ProRule" id="PRU00221"/>
    </source>
</evidence>
<dbReference type="Proteomes" id="UP000541558">
    <property type="component" value="Unassembled WGS sequence"/>
</dbReference>
<evidence type="ECO:0000256" key="7">
    <source>
        <dbReference type="SAM" id="MobiDB-lite"/>
    </source>
</evidence>
<dbReference type="EMBL" id="JAACJK010000113">
    <property type="protein sequence ID" value="KAF5331663.1"/>
    <property type="molecule type" value="Genomic_DNA"/>
</dbReference>
<feature type="region of interest" description="Disordered" evidence="7">
    <location>
        <begin position="361"/>
        <end position="382"/>
    </location>
</feature>
<dbReference type="PROSITE" id="PS50082">
    <property type="entry name" value="WD_REPEATS_2"/>
    <property type="match status" value="3"/>
</dbReference>
<comment type="similarity">
    <text evidence="5">Belongs to the WD repeat cdt2 family.</text>
</comment>
<dbReference type="AlphaFoldDB" id="A0A8H5FCR2"/>
<evidence type="ECO:0000256" key="1">
    <source>
        <dbReference type="ARBA" id="ARBA00004906"/>
    </source>
</evidence>
<dbReference type="GO" id="GO:0005634">
    <property type="term" value="C:nucleus"/>
    <property type="evidence" value="ECO:0007669"/>
    <property type="project" value="TreeGrafter"/>
</dbReference>
<keyword evidence="3" id="KW-0677">Repeat</keyword>
<dbReference type="InterPro" id="IPR019775">
    <property type="entry name" value="WD40_repeat_CS"/>
</dbReference>
<comment type="pathway">
    <text evidence="1">Protein modification; protein ubiquitination.</text>
</comment>
<proteinExistence type="inferred from homology"/>
<keyword evidence="2 6" id="KW-0853">WD repeat</keyword>
<dbReference type="PRINTS" id="PR00320">
    <property type="entry name" value="GPROTEINBRPT"/>
</dbReference>
<reference evidence="8 9" key="1">
    <citation type="journal article" date="2020" name="ISME J.">
        <title>Uncovering the hidden diversity of litter-decomposition mechanisms in mushroom-forming fungi.</title>
        <authorList>
            <person name="Floudas D."/>
            <person name="Bentzer J."/>
            <person name="Ahren D."/>
            <person name="Johansson T."/>
            <person name="Persson P."/>
            <person name="Tunlid A."/>
        </authorList>
    </citation>
    <scope>NUCLEOTIDE SEQUENCE [LARGE SCALE GENOMIC DNA]</scope>
    <source>
        <strain evidence="8 9">CBS 175.51</strain>
    </source>
</reference>
<evidence type="ECO:0000256" key="2">
    <source>
        <dbReference type="ARBA" id="ARBA00022574"/>
    </source>
</evidence>
<evidence type="ECO:0000256" key="5">
    <source>
        <dbReference type="ARBA" id="ARBA00038344"/>
    </source>
</evidence>
<comment type="caution">
    <text evidence="8">The sequence shown here is derived from an EMBL/GenBank/DDBJ whole genome shotgun (WGS) entry which is preliminary data.</text>
</comment>
<dbReference type="PANTHER" id="PTHR22852">
    <property type="entry name" value="LETHAL 2 DENTICLELESS PROTEIN RETINOIC ACID-REGULATED NUCLEAR MATRIX-ASSOCIATED PROTEIN"/>
    <property type="match status" value="1"/>
</dbReference>
<keyword evidence="9" id="KW-1185">Reference proteome</keyword>
<gene>
    <name evidence="8" type="ORF">D9611_007636</name>
</gene>
<dbReference type="Gene3D" id="2.130.10.10">
    <property type="entry name" value="YVTN repeat-like/Quinoprotein amine dehydrogenase"/>
    <property type="match status" value="2"/>
</dbReference>
<dbReference type="OrthoDB" id="2096344at2759"/>
<dbReference type="PROSITE" id="PS50294">
    <property type="entry name" value="WD_REPEATS_REGION"/>
    <property type="match status" value="1"/>
</dbReference>
<feature type="repeat" description="WD" evidence="6">
    <location>
        <begin position="205"/>
        <end position="246"/>
    </location>
</feature>
<accession>A0A8H5FCR2</accession>
<sequence>MLPSPSSSPAHVLEHITNVPPRKPLRQAPLKFFPTPPNEKKPKRQAQLLASDSPRKRIKLSQEFVASDSDEYGSSSDEYLEEDSEDEDVFFAGPSARPAQPTHRANHRVTSMYNKPASFPMSSFSQLSTRPILQSFVSSSKADVFKCESVQPDRYLTPPYACSYSHGAKKGQKSYLAVANEEGTVHIFDTSKRRDWDPEPQRSTLQPHQNGVFEVKWDETDSRIATCSGDKSARITDVRTGTITHALQGHSNTIKCVTWDPNHQELLATGSRDGTICLWDLRTSERHGDSELHLAQPVRMIHGAHQEPQLKGKGRARKGISAPPGITSLLYPDALTYGLVSSGSADGILKYWDLRCLESTKKSRGAKPKPPPVLLSSPMDPTTLQGSRRARGILSLAAGSGPTAGLIFGLGADSNIHCYSLPSLEPQTSRQYSHPNLKASSFYVTLSVSTCGRWLASGGTSTDGRAFLFDVEASRSSGNSPGSTAVQLSSQRGEIGAVDWAQDALATCADDGTVRIWRPDVEVYRGCVEMPEEKRWDWAWGS</sequence>
<evidence type="ECO:0000256" key="3">
    <source>
        <dbReference type="ARBA" id="ARBA00022737"/>
    </source>
</evidence>
<dbReference type="InterPro" id="IPR020472">
    <property type="entry name" value="WD40_PAC1"/>
</dbReference>
<organism evidence="8 9">
    <name type="scientific">Ephemerocybe angulata</name>
    <dbReference type="NCBI Taxonomy" id="980116"/>
    <lineage>
        <taxon>Eukaryota</taxon>
        <taxon>Fungi</taxon>
        <taxon>Dikarya</taxon>
        <taxon>Basidiomycota</taxon>
        <taxon>Agaricomycotina</taxon>
        <taxon>Agaricomycetes</taxon>
        <taxon>Agaricomycetidae</taxon>
        <taxon>Agaricales</taxon>
        <taxon>Agaricineae</taxon>
        <taxon>Psathyrellaceae</taxon>
        <taxon>Ephemerocybe</taxon>
    </lineage>
</organism>
<protein>
    <recommendedName>
        <fullName evidence="10">WD40 repeat-like protein</fullName>
    </recommendedName>
</protein>
<dbReference type="InterPro" id="IPR015943">
    <property type="entry name" value="WD40/YVTN_repeat-like_dom_sf"/>
</dbReference>
<evidence type="ECO:0000256" key="4">
    <source>
        <dbReference type="ARBA" id="ARBA00022786"/>
    </source>
</evidence>
<dbReference type="GO" id="GO:0030674">
    <property type="term" value="F:protein-macromolecule adaptor activity"/>
    <property type="evidence" value="ECO:0007669"/>
    <property type="project" value="TreeGrafter"/>
</dbReference>
<dbReference type="SUPFAM" id="SSF50978">
    <property type="entry name" value="WD40 repeat-like"/>
    <property type="match status" value="1"/>
</dbReference>
<dbReference type="GO" id="GO:0043161">
    <property type="term" value="P:proteasome-mediated ubiquitin-dependent protein catabolic process"/>
    <property type="evidence" value="ECO:0007669"/>
    <property type="project" value="TreeGrafter"/>
</dbReference>
<dbReference type="PANTHER" id="PTHR22852:SF0">
    <property type="entry name" value="DENTICLELESS PROTEIN HOMOLOG"/>
    <property type="match status" value="1"/>
</dbReference>
<dbReference type="InterPro" id="IPR051865">
    <property type="entry name" value="WD-repeat_CDT2_adapter"/>
</dbReference>
<keyword evidence="4" id="KW-0833">Ubl conjugation pathway</keyword>
<dbReference type="PROSITE" id="PS00678">
    <property type="entry name" value="WD_REPEATS_1"/>
    <property type="match status" value="1"/>
</dbReference>
<feature type="repeat" description="WD" evidence="6">
    <location>
        <begin position="247"/>
        <end position="289"/>
    </location>
</feature>